<dbReference type="Proteomes" id="UP000479190">
    <property type="component" value="Unassembled WGS sequence"/>
</dbReference>
<sequence>MKPIPGETVMSIIYEPATTGHLVETSKFLGREIDVWTEDRLIIINGGCEHRNWRNRPPVLGVAHKKIGGSGKGTGGHFTLTDGTEPRNPDAGRQPNNCAFDVVSDQTGYPATALRRLVAQRMLIRLYRSRLRGRGHRLQCSRCTSIRTRRSAFSLLSSASPKTDFH</sequence>
<protein>
    <submittedName>
        <fullName evidence="1">Uncharacterized protein</fullName>
    </submittedName>
</protein>
<reference evidence="1 2" key="1">
    <citation type="submission" date="2020-02" db="EMBL/GenBank/DDBJ databases">
        <authorList>
            <person name="Ferguson B K."/>
        </authorList>
    </citation>
    <scope>NUCLEOTIDE SEQUENCE [LARGE SCALE GENOMIC DNA]</scope>
</reference>
<evidence type="ECO:0000313" key="2">
    <source>
        <dbReference type="Proteomes" id="UP000479190"/>
    </source>
</evidence>
<dbReference type="EMBL" id="CADCXV010000847">
    <property type="protein sequence ID" value="CAB0037281.1"/>
    <property type="molecule type" value="Genomic_DNA"/>
</dbReference>
<name>A0A6H5INA9_9HYME</name>
<organism evidence="1 2">
    <name type="scientific">Trichogramma brassicae</name>
    <dbReference type="NCBI Taxonomy" id="86971"/>
    <lineage>
        <taxon>Eukaryota</taxon>
        <taxon>Metazoa</taxon>
        <taxon>Ecdysozoa</taxon>
        <taxon>Arthropoda</taxon>
        <taxon>Hexapoda</taxon>
        <taxon>Insecta</taxon>
        <taxon>Pterygota</taxon>
        <taxon>Neoptera</taxon>
        <taxon>Endopterygota</taxon>
        <taxon>Hymenoptera</taxon>
        <taxon>Apocrita</taxon>
        <taxon>Proctotrupomorpha</taxon>
        <taxon>Chalcidoidea</taxon>
        <taxon>Trichogrammatidae</taxon>
        <taxon>Trichogramma</taxon>
    </lineage>
</organism>
<gene>
    <name evidence="1" type="ORF">TBRA_LOCUS9117</name>
</gene>
<keyword evidence="2" id="KW-1185">Reference proteome</keyword>
<evidence type="ECO:0000313" key="1">
    <source>
        <dbReference type="EMBL" id="CAB0037281.1"/>
    </source>
</evidence>
<accession>A0A6H5INA9</accession>
<proteinExistence type="predicted"/>
<dbReference type="AlphaFoldDB" id="A0A6H5INA9"/>